<evidence type="ECO:0000313" key="5">
    <source>
        <dbReference type="EMBL" id="SVA30906.1"/>
    </source>
</evidence>
<dbReference type="InterPro" id="IPR020845">
    <property type="entry name" value="AMP-binding_CS"/>
</dbReference>
<dbReference type="Gene3D" id="3.30.300.30">
    <property type="match status" value="1"/>
</dbReference>
<evidence type="ECO:0000256" key="2">
    <source>
        <dbReference type="ARBA" id="ARBA00022598"/>
    </source>
</evidence>
<feature type="domain" description="AMP-dependent synthetase/ligase" evidence="3">
    <location>
        <begin position="26"/>
        <end position="391"/>
    </location>
</feature>
<evidence type="ECO:0000259" key="4">
    <source>
        <dbReference type="Pfam" id="PF13193"/>
    </source>
</evidence>
<dbReference type="InterPro" id="IPR025110">
    <property type="entry name" value="AMP-bd_C"/>
</dbReference>
<dbReference type="PROSITE" id="PS00455">
    <property type="entry name" value="AMP_BINDING"/>
    <property type="match status" value="1"/>
</dbReference>
<protein>
    <recommendedName>
        <fullName evidence="6">AMP-dependent synthetase/ligase domain-containing protein</fullName>
    </recommendedName>
</protein>
<dbReference type="PANTHER" id="PTHR43201">
    <property type="entry name" value="ACYL-COA SYNTHETASE"/>
    <property type="match status" value="1"/>
</dbReference>
<evidence type="ECO:0000256" key="1">
    <source>
        <dbReference type="ARBA" id="ARBA00006432"/>
    </source>
</evidence>
<organism evidence="5">
    <name type="scientific">marine metagenome</name>
    <dbReference type="NCBI Taxonomy" id="408172"/>
    <lineage>
        <taxon>unclassified sequences</taxon>
        <taxon>metagenomes</taxon>
        <taxon>ecological metagenomes</taxon>
    </lineage>
</organism>
<accession>A0A381URY1</accession>
<dbReference type="GO" id="GO:0006631">
    <property type="term" value="P:fatty acid metabolic process"/>
    <property type="evidence" value="ECO:0007669"/>
    <property type="project" value="TreeGrafter"/>
</dbReference>
<dbReference type="InterPro" id="IPR045851">
    <property type="entry name" value="AMP-bd_C_sf"/>
</dbReference>
<dbReference type="PANTHER" id="PTHR43201:SF5">
    <property type="entry name" value="MEDIUM-CHAIN ACYL-COA LIGASE ACSF2, MITOCHONDRIAL"/>
    <property type="match status" value="1"/>
</dbReference>
<dbReference type="Pfam" id="PF13193">
    <property type="entry name" value="AMP-binding_C"/>
    <property type="match status" value="1"/>
</dbReference>
<dbReference type="FunFam" id="3.30.300.30:FF:000008">
    <property type="entry name" value="2,3-dihydroxybenzoate-AMP ligase"/>
    <property type="match status" value="1"/>
</dbReference>
<keyword evidence="2" id="KW-0436">Ligase</keyword>
<dbReference type="AlphaFoldDB" id="A0A381URY1"/>
<dbReference type="Gene3D" id="3.40.50.12780">
    <property type="entry name" value="N-terminal domain of ligase-like"/>
    <property type="match status" value="1"/>
</dbReference>
<sequence>MSLTMSQTSGPTEPPLRDLTIGGLLREVASDVPDRVALVAGTPDRDNRREWTYAELLVDAERAARAIRAHFQVGERVAVWAPNVPEWMILEFGCAMAGVILVTVNPAFQARELQYVLTQSRSAGLIVLPEFRGNPMLATATDVQPECPDLREIIRLDEWEAFLADGDDWDGELVDPDPMDACMIQYTSGTTGFPKGALLFHRGLVNNGAHTADRMGVSDGVVWICTMPLFHTGGCVLGVLSGVSKRVTLVLVEAFDPGLVLELFDTYGGATMLGVPTMLVAMLEHPDFATSDLSNVEAVCSGGSTVPAPLVERFEKELGAPFTIVFGQTELSPVSSMTQTFDTIIDKANTIGPAMPHVEVKIVDPETGETVPVGTIGEYCARGYLVMHGYYEMPDATAETIDADGWLHTGDLASMDERGYLSIEGRLKDMIIRGGENIYPRELEELLFAHPTVAEVAVVGLPDDRWGEVISAFVRPAPGEVIDRGELFAYLREHLAPHKTPRHWFQVDEFPLTGSGKIQKFVLRDQWVDGQWTELA</sequence>
<reference evidence="5" key="1">
    <citation type="submission" date="2018-05" db="EMBL/GenBank/DDBJ databases">
        <authorList>
            <person name="Lanie J.A."/>
            <person name="Ng W.-L."/>
            <person name="Kazmierczak K.M."/>
            <person name="Andrzejewski T.M."/>
            <person name="Davidsen T.M."/>
            <person name="Wayne K.J."/>
            <person name="Tettelin H."/>
            <person name="Glass J.I."/>
            <person name="Rusch D."/>
            <person name="Podicherti R."/>
            <person name="Tsui H.-C.T."/>
            <person name="Winkler M.E."/>
        </authorList>
    </citation>
    <scope>NUCLEOTIDE SEQUENCE</scope>
</reference>
<feature type="domain" description="AMP-binding enzyme C-terminal" evidence="4">
    <location>
        <begin position="442"/>
        <end position="517"/>
    </location>
</feature>
<proteinExistence type="inferred from homology"/>
<comment type="similarity">
    <text evidence="1">Belongs to the ATP-dependent AMP-binding enzyme family.</text>
</comment>
<dbReference type="InterPro" id="IPR042099">
    <property type="entry name" value="ANL_N_sf"/>
</dbReference>
<gene>
    <name evidence="5" type="ORF">METZ01_LOCUS83760</name>
</gene>
<dbReference type="GO" id="GO:0031956">
    <property type="term" value="F:medium-chain fatty acid-CoA ligase activity"/>
    <property type="evidence" value="ECO:0007669"/>
    <property type="project" value="TreeGrafter"/>
</dbReference>
<evidence type="ECO:0008006" key="6">
    <source>
        <dbReference type="Google" id="ProtNLM"/>
    </source>
</evidence>
<name>A0A381URY1_9ZZZZ</name>
<evidence type="ECO:0000259" key="3">
    <source>
        <dbReference type="Pfam" id="PF00501"/>
    </source>
</evidence>
<dbReference type="EMBL" id="UINC01007006">
    <property type="protein sequence ID" value="SVA30906.1"/>
    <property type="molecule type" value="Genomic_DNA"/>
</dbReference>
<dbReference type="SUPFAM" id="SSF56801">
    <property type="entry name" value="Acetyl-CoA synthetase-like"/>
    <property type="match status" value="1"/>
</dbReference>
<dbReference type="InterPro" id="IPR000873">
    <property type="entry name" value="AMP-dep_synth/lig_dom"/>
</dbReference>
<dbReference type="Pfam" id="PF00501">
    <property type="entry name" value="AMP-binding"/>
    <property type="match status" value="1"/>
</dbReference>